<organism evidence="2 3">
    <name type="scientific">Rothia koreensis</name>
    <dbReference type="NCBI Taxonomy" id="592378"/>
    <lineage>
        <taxon>Bacteria</taxon>
        <taxon>Bacillati</taxon>
        <taxon>Actinomycetota</taxon>
        <taxon>Actinomycetes</taxon>
        <taxon>Micrococcales</taxon>
        <taxon>Micrococcaceae</taxon>
        <taxon>Rothia</taxon>
    </lineage>
</organism>
<dbReference type="EMBL" id="WOGT01000002">
    <property type="protein sequence ID" value="MUN54687.1"/>
    <property type="molecule type" value="Genomic_DNA"/>
</dbReference>
<keyword evidence="3" id="KW-1185">Reference proteome</keyword>
<comment type="caution">
    <text evidence="2">The sequence shown here is derived from an EMBL/GenBank/DDBJ whole genome shotgun (WGS) entry which is preliminary data.</text>
</comment>
<dbReference type="GO" id="GO:0016787">
    <property type="term" value="F:hydrolase activity"/>
    <property type="evidence" value="ECO:0007669"/>
    <property type="project" value="UniProtKB-ARBA"/>
</dbReference>
<feature type="compositionally biased region" description="Polar residues" evidence="1">
    <location>
        <begin position="1"/>
        <end position="16"/>
    </location>
</feature>
<dbReference type="InterPro" id="IPR002591">
    <property type="entry name" value="Phosphodiest/P_Trfase"/>
</dbReference>
<dbReference type="AlphaFoldDB" id="A0A7K1LHL4"/>
<dbReference type="InterPro" id="IPR017850">
    <property type="entry name" value="Alkaline_phosphatase_core_sf"/>
</dbReference>
<evidence type="ECO:0000313" key="2">
    <source>
        <dbReference type="EMBL" id="MUN54687.1"/>
    </source>
</evidence>
<proteinExistence type="predicted"/>
<accession>A0A7K1LHL4</accession>
<gene>
    <name evidence="2" type="ORF">GMA10_05580</name>
</gene>
<dbReference type="PANTHER" id="PTHR10151:SF120">
    <property type="entry name" value="BIS(5'-ADENOSYL)-TRIPHOSPHATASE"/>
    <property type="match status" value="1"/>
</dbReference>
<dbReference type="Proteomes" id="UP000462152">
    <property type="component" value="Unassembled WGS sequence"/>
</dbReference>
<dbReference type="OrthoDB" id="9779267at2"/>
<evidence type="ECO:0000313" key="3">
    <source>
        <dbReference type="Proteomes" id="UP000462152"/>
    </source>
</evidence>
<name>A0A7K1LHL4_9MICC</name>
<dbReference type="SUPFAM" id="SSF53649">
    <property type="entry name" value="Alkaline phosphatase-like"/>
    <property type="match status" value="1"/>
</dbReference>
<reference evidence="2 3" key="1">
    <citation type="submission" date="2019-12" db="EMBL/GenBank/DDBJ databases">
        <authorList>
            <person name="Li J."/>
            <person name="Shi Y."/>
            <person name="Xu G."/>
            <person name="Xiao D."/>
            <person name="Ran X."/>
        </authorList>
    </citation>
    <scope>NUCLEOTIDE SEQUENCE [LARGE SCALE GENOMIC DNA]</scope>
    <source>
        <strain evidence="2 3">JCM 15915</strain>
    </source>
</reference>
<evidence type="ECO:0000256" key="1">
    <source>
        <dbReference type="SAM" id="MobiDB-lite"/>
    </source>
</evidence>
<dbReference type="RefSeq" id="WP_129315809.1">
    <property type="nucleotide sequence ID" value="NZ_NOIQ01000012.1"/>
</dbReference>
<sequence length="413" mass="44744">MTTQHPSSGPTGQDLTGPTFPPPPRYGRNSIGDVLSSAASMYRPVADSSRRAEFPDALGLGTRLTDWGRNGPFRNVCVVLVDGLGSALLSRSAGHAPNVRKSMDLGDLDAALPSTTAASLAVLGTGLPPGQTGMVGYDVVDPERDVVVNQLSGWDPAVDPLQWQPHATVFERLEGMGDAVTVSMPAYEGSALTRAALRGGRFVGAGSTLARISQASEILRQRTPTFMYLYWGELDQAGHKHGCTSERWLESLEELDHGLKRLTSRLGPETLVLLTADHGMVDIPSEDRVDYSQFPDLVDGVRLTAGEPRMVQLHLEDPEDADARARLSTAWANRFGDRAWVLDRDYLIAAGYFGHDVRPEVRDRIGDLIIAAHGSLALFDLRRSNPGALSMVGQHGSWTDDERFVPLRAWTGA</sequence>
<feature type="region of interest" description="Disordered" evidence="1">
    <location>
        <begin position="1"/>
        <end position="31"/>
    </location>
</feature>
<dbReference type="Gene3D" id="3.40.720.10">
    <property type="entry name" value="Alkaline Phosphatase, subunit A"/>
    <property type="match status" value="1"/>
</dbReference>
<dbReference type="PANTHER" id="PTHR10151">
    <property type="entry name" value="ECTONUCLEOTIDE PYROPHOSPHATASE/PHOSPHODIESTERASE"/>
    <property type="match status" value="1"/>
</dbReference>
<protein>
    <submittedName>
        <fullName evidence="2">Alkaline phosphatase family protein</fullName>
    </submittedName>
</protein>
<dbReference type="Pfam" id="PF01663">
    <property type="entry name" value="Phosphodiest"/>
    <property type="match status" value="1"/>
</dbReference>